<accession>I4VLK5</accession>
<gene>
    <name evidence="4" type="ORF">UU7_17197</name>
</gene>
<dbReference type="NCBIfam" id="TIGR03696">
    <property type="entry name" value="Rhs_assc_core"/>
    <property type="match status" value="1"/>
</dbReference>
<dbReference type="eggNOG" id="COG3209">
    <property type="taxonomic scope" value="Bacteria"/>
</dbReference>
<evidence type="ECO:0000256" key="1">
    <source>
        <dbReference type="ARBA" id="ARBA00022737"/>
    </source>
</evidence>
<dbReference type="InterPro" id="IPR050708">
    <property type="entry name" value="T6SS_VgrG/RHS"/>
</dbReference>
<dbReference type="AlphaFoldDB" id="I4VLK5"/>
<feature type="chain" id="PRO_5003695976" description="Teneurin-like YD-shell domain-containing protein" evidence="2">
    <location>
        <begin position="23"/>
        <end position="142"/>
    </location>
</feature>
<feature type="signal peptide" evidence="2">
    <location>
        <begin position="1"/>
        <end position="22"/>
    </location>
</feature>
<evidence type="ECO:0000313" key="4">
    <source>
        <dbReference type="EMBL" id="EIL88096.1"/>
    </source>
</evidence>
<evidence type="ECO:0000256" key="2">
    <source>
        <dbReference type="SAM" id="SignalP"/>
    </source>
</evidence>
<keyword evidence="1" id="KW-0677">Repeat</keyword>
<reference evidence="4 5" key="1">
    <citation type="journal article" date="2012" name="J. Bacteriol.">
        <title>Genome sequences for six rhodanobacter strains, isolated from soils and the terrestrial subsurface, with variable denitrification capabilities.</title>
        <authorList>
            <person name="Kostka J.E."/>
            <person name="Green S.J."/>
            <person name="Rishishwar L."/>
            <person name="Prakash O."/>
            <person name="Katz L.S."/>
            <person name="Marino-Ramirez L."/>
            <person name="Jordan I.K."/>
            <person name="Munk C."/>
            <person name="Ivanova N."/>
            <person name="Mikhailova N."/>
            <person name="Watson D.B."/>
            <person name="Brown S.D."/>
            <person name="Palumbo A.V."/>
            <person name="Brooks S.C."/>
        </authorList>
    </citation>
    <scope>NUCLEOTIDE SEQUENCE [LARGE SCALE GENOMIC DNA]</scope>
    <source>
        <strain evidence="4 5">B39</strain>
    </source>
</reference>
<sequence>MSTFTRLLGMLALWLLAMVAHAGTVTYVYTDAQGTPVMESDAQGHITKRFEYTPYGVAVTSVGAAPDGPGYTGHVNDPETGLVYMQARYYDPMGRILSVDPVGPVPGDMYSFNRYAYANNNPIVNMDPDGRQSTDDICMGNM</sequence>
<dbReference type="PANTHER" id="PTHR32305:SF17">
    <property type="entry name" value="TRNA NUCLEASE WAPA"/>
    <property type="match status" value="1"/>
</dbReference>
<feature type="domain" description="Teneurin-like YD-shell" evidence="3">
    <location>
        <begin position="16"/>
        <end position="123"/>
    </location>
</feature>
<dbReference type="STRING" id="1163407.UU7_17197"/>
<comment type="caution">
    <text evidence="4">The sequence shown here is derived from an EMBL/GenBank/DDBJ whole genome shotgun (WGS) entry which is preliminary data.</text>
</comment>
<dbReference type="Gene3D" id="2.180.10.10">
    <property type="entry name" value="RHS repeat-associated core"/>
    <property type="match status" value="1"/>
</dbReference>
<feature type="non-terminal residue" evidence="4">
    <location>
        <position position="142"/>
    </location>
</feature>
<protein>
    <recommendedName>
        <fullName evidence="3">Teneurin-like YD-shell domain-containing protein</fullName>
    </recommendedName>
</protein>
<name>I4VLK5_9GAMM</name>
<dbReference type="EMBL" id="AJXT01000109">
    <property type="protein sequence ID" value="EIL88096.1"/>
    <property type="molecule type" value="Genomic_DNA"/>
</dbReference>
<dbReference type="InterPro" id="IPR022385">
    <property type="entry name" value="Rhs_assc_core"/>
</dbReference>
<keyword evidence="5" id="KW-1185">Reference proteome</keyword>
<dbReference type="Proteomes" id="UP000003226">
    <property type="component" value="Unassembled WGS sequence"/>
</dbReference>
<dbReference type="RefSeq" id="WP_007810800.1">
    <property type="nucleotide sequence ID" value="NZ_AJXT01000109.1"/>
</dbReference>
<evidence type="ECO:0000259" key="3">
    <source>
        <dbReference type="Pfam" id="PF25023"/>
    </source>
</evidence>
<keyword evidence="2" id="KW-0732">Signal</keyword>
<dbReference type="PANTHER" id="PTHR32305">
    <property type="match status" value="1"/>
</dbReference>
<organism evidence="4 5">
    <name type="scientific">Rhodanobacter spathiphylli B39</name>
    <dbReference type="NCBI Taxonomy" id="1163407"/>
    <lineage>
        <taxon>Bacteria</taxon>
        <taxon>Pseudomonadati</taxon>
        <taxon>Pseudomonadota</taxon>
        <taxon>Gammaproteobacteria</taxon>
        <taxon>Lysobacterales</taxon>
        <taxon>Rhodanobacteraceae</taxon>
        <taxon>Rhodanobacter</taxon>
    </lineage>
</organism>
<proteinExistence type="predicted"/>
<dbReference type="OrthoDB" id="9816400at2"/>
<evidence type="ECO:0000313" key="5">
    <source>
        <dbReference type="Proteomes" id="UP000003226"/>
    </source>
</evidence>
<dbReference type="Pfam" id="PF25023">
    <property type="entry name" value="TEN_YD-shell"/>
    <property type="match status" value="1"/>
</dbReference>
<dbReference type="InterPro" id="IPR056823">
    <property type="entry name" value="TEN-like_YD-shell"/>
</dbReference>